<proteinExistence type="predicted"/>
<dbReference type="Pfam" id="PF10926">
    <property type="entry name" value="DUF2800"/>
    <property type="match status" value="1"/>
</dbReference>
<name>A0ABX2DM60_9BACL</name>
<feature type="region of interest" description="Disordered" evidence="1">
    <location>
        <begin position="360"/>
        <end position="400"/>
    </location>
</feature>
<dbReference type="EMBL" id="JABMKX010000004">
    <property type="protein sequence ID" value="NQX45317.1"/>
    <property type="molecule type" value="Genomic_DNA"/>
</dbReference>
<evidence type="ECO:0000313" key="3">
    <source>
        <dbReference type="Proteomes" id="UP000711047"/>
    </source>
</evidence>
<sequence length="400" mass="43932">MAGGEIAHAERAHALLSASASHRWLHCPPSARLEETLPDTTSEAANRGTLAHEISELKLRKAFTDQMPTRKYNAALKKFKAQALYEPVMEEHTNAYLDYVQKIVHSFPSPPFVAIERKVDYSDYAPEGFGTSDCIVVGSRQLHVIDYKNGSGVPVGAEDNPQMKLYALGALKAFSLLFPVDTVHLAIVQPKVRAEPSEWSLSAADLLAWGKSIKPIAQQAFNGEGAYQLGDHCKFCRAVGRCPAQVKRAFEAGESLPVKPPPLSTWAEFAEALRRVEPVVAWFTGAKKLALSEVLKGTELPGWKAVEGRGSRDYADLDKAFAHLREKGIEEAVLYKRQPLTLPQLEEALTKAVYKELLEDAGHVSKKPGAPTLAPEDDKRPAYNGQVKPEDVFSTPPEQS</sequence>
<organism evidence="2 3">
    <name type="scientific">Paenibacillus tritici</name>
    <dbReference type="NCBI Taxonomy" id="1873425"/>
    <lineage>
        <taxon>Bacteria</taxon>
        <taxon>Bacillati</taxon>
        <taxon>Bacillota</taxon>
        <taxon>Bacilli</taxon>
        <taxon>Bacillales</taxon>
        <taxon>Paenibacillaceae</taxon>
        <taxon>Paenibacillus</taxon>
    </lineage>
</organism>
<dbReference type="Gene3D" id="3.90.320.10">
    <property type="match status" value="1"/>
</dbReference>
<gene>
    <name evidence="2" type="ORF">HQN87_08230</name>
</gene>
<dbReference type="InterPro" id="IPR011604">
    <property type="entry name" value="PDDEXK-like_dom_sf"/>
</dbReference>
<dbReference type="InterPro" id="IPR021229">
    <property type="entry name" value="DUF2800"/>
</dbReference>
<comment type="caution">
    <text evidence="2">The sequence shown here is derived from an EMBL/GenBank/DDBJ whole genome shotgun (WGS) entry which is preliminary data.</text>
</comment>
<evidence type="ECO:0000256" key="1">
    <source>
        <dbReference type="SAM" id="MobiDB-lite"/>
    </source>
</evidence>
<reference evidence="2 3" key="1">
    <citation type="submission" date="2020-05" db="EMBL/GenBank/DDBJ databases">
        <title>Paenibacillus glebae, sp. nov., Paenibacillus humi sp. nov., Paenibacillus pedi sp. nov., Paenibacillus terrestris sp. nov. and Paenibacillus terricola sp. nov., isolated from a forest top soil sample.</title>
        <authorList>
            <person name="Qi S."/>
            <person name="Carlier A."/>
            <person name="Cnockaert M."/>
            <person name="Vandamme P."/>
        </authorList>
    </citation>
    <scope>NUCLEOTIDE SEQUENCE [LARGE SCALE GENOMIC DNA]</scope>
    <source>
        <strain evidence="2 3">LMG 29502</strain>
    </source>
</reference>
<accession>A0ABX2DM60</accession>
<dbReference type="Proteomes" id="UP000711047">
    <property type="component" value="Unassembled WGS sequence"/>
</dbReference>
<keyword evidence="3" id="KW-1185">Reference proteome</keyword>
<protein>
    <submittedName>
        <fullName evidence="2">DUF2800 domain-containing protein</fullName>
    </submittedName>
</protein>
<dbReference type="RefSeq" id="WP_173130517.1">
    <property type="nucleotide sequence ID" value="NZ_JABMKX010000004.1"/>
</dbReference>
<evidence type="ECO:0000313" key="2">
    <source>
        <dbReference type="EMBL" id="NQX45317.1"/>
    </source>
</evidence>